<name>A0ABR3B1D8_PHYBL</name>
<accession>A0ABR3B1D8</accession>
<proteinExistence type="predicted"/>
<feature type="compositionally biased region" description="Polar residues" evidence="1">
    <location>
        <begin position="10"/>
        <end position="20"/>
    </location>
</feature>
<evidence type="ECO:0000313" key="3">
    <source>
        <dbReference type="Proteomes" id="UP001448207"/>
    </source>
</evidence>
<feature type="region of interest" description="Disordered" evidence="1">
    <location>
        <begin position="1"/>
        <end position="100"/>
    </location>
</feature>
<dbReference type="EMBL" id="JBCLYO010000007">
    <property type="protein sequence ID" value="KAL0087377.1"/>
    <property type="molecule type" value="Genomic_DNA"/>
</dbReference>
<comment type="caution">
    <text evidence="2">The sequence shown here is derived from an EMBL/GenBank/DDBJ whole genome shotgun (WGS) entry which is preliminary data.</text>
</comment>
<keyword evidence="3" id="KW-1185">Reference proteome</keyword>
<organism evidence="2 3">
    <name type="scientific">Phycomyces blakesleeanus</name>
    <dbReference type="NCBI Taxonomy" id="4837"/>
    <lineage>
        <taxon>Eukaryota</taxon>
        <taxon>Fungi</taxon>
        <taxon>Fungi incertae sedis</taxon>
        <taxon>Mucoromycota</taxon>
        <taxon>Mucoromycotina</taxon>
        <taxon>Mucoromycetes</taxon>
        <taxon>Mucorales</taxon>
        <taxon>Phycomycetaceae</taxon>
        <taxon>Phycomyces</taxon>
    </lineage>
</organism>
<feature type="compositionally biased region" description="Polar residues" evidence="1">
    <location>
        <begin position="65"/>
        <end position="87"/>
    </location>
</feature>
<reference evidence="2 3" key="1">
    <citation type="submission" date="2024-04" db="EMBL/GenBank/DDBJ databases">
        <title>Symmetric and asymmetric DNA N6-adenine methylation regulates different biological responses in Mucorales.</title>
        <authorList>
            <consortium name="Lawrence Berkeley National Laboratory"/>
            <person name="Lax C."/>
            <person name="Mondo S.J."/>
            <person name="Osorio-Concepcion M."/>
            <person name="Muszewska A."/>
            <person name="Corrochano-Luque M."/>
            <person name="Gutierrez G."/>
            <person name="Riley R."/>
            <person name="Lipzen A."/>
            <person name="Guo J."/>
            <person name="Hundley H."/>
            <person name="Amirebrahimi M."/>
            <person name="Ng V."/>
            <person name="Lorenzo-Gutierrez D."/>
            <person name="Binder U."/>
            <person name="Yang J."/>
            <person name="Song Y."/>
            <person name="Canovas D."/>
            <person name="Navarro E."/>
            <person name="Freitag M."/>
            <person name="Gabaldon T."/>
            <person name="Grigoriev I.V."/>
            <person name="Corrochano L.M."/>
            <person name="Nicolas F.E."/>
            <person name="Garre V."/>
        </authorList>
    </citation>
    <scope>NUCLEOTIDE SEQUENCE [LARGE SCALE GENOMIC DNA]</scope>
    <source>
        <strain evidence="2 3">L51</strain>
    </source>
</reference>
<sequence>MMEQKERTLNDTQISPQVRSPNDRLEVQLPTPTRSQSSSVDSLSRMRPNALGPTALARPKPSHSDIVTSRNHQSNQPTSFTLNSMQRPNDIPIKNNSAPQNAKADFGLPEIPSLNLTFFDNEHEDLADLAKNLGVHLSIQPKSTSDFKSQDKYLSSLQKNKKPSTTIASIKASSGLRATTNNRGFSPKETLERLSGVNRKVLVE</sequence>
<dbReference type="Proteomes" id="UP001448207">
    <property type="component" value="Unassembled WGS sequence"/>
</dbReference>
<evidence type="ECO:0000313" key="2">
    <source>
        <dbReference type="EMBL" id="KAL0087377.1"/>
    </source>
</evidence>
<gene>
    <name evidence="2" type="ORF">J3Q64DRAFT_1478078</name>
</gene>
<protein>
    <submittedName>
        <fullName evidence="2">Uncharacterized protein</fullName>
    </submittedName>
</protein>
<evidence type="ECO:0000256" key="1">
    <source>
        <dbReference type="SAM" id="MobiDB-lite"/>
    </source>
</evidence>